<dbReference type="Pfam" id="PF01715">
    <property type="entry name" value="IPPT"/>
    <property type="match status" value="1"/>
</dbReference>
<sequence>MTNTSQQKLIVILGPNASGKSKLAVELAKKFNGEIISADSRQVYRGMDTGTGKIKKKEMRGIPHYLLDVASPKKRFTVAQYKKLALAAIKKIQRKNKIPIICGGTGFYIQALADNISIPEVKPDLKLRRGLEKKSAQELFTRLKKLDPNRAKNIDRYNKRRLVRALEIIYKTGKLIPKLKSEPQFKTLFLGVKKSPVKLKKLIHTRLQKRLAQDMIKEVQNLRKFGLSWKKLDDFGLEYRWIARFLQKQVSRNQMIARLQKDIEHYAKRQMTWFKKYPGEKTLWISNKKQAQTLVNKFLSADTQTGKKLF</sequence>
<evidence type="ECO:0000256" key="2">
    <source>
        <dbReference type="ARBA" id="ARBA00003213"/>
    </source>
</evidence>
<evidence type="ECO:0000256" key="4">
    <source>
        <dbReference type="ARBA" id="ARBA00022679"/>
    </source>
</evidence>
<dbReference type="HAMAP" id="MF_00185">
    <property type="entry name" value="IPP_trans"/>
    <property type="match status" value="1"/>
</dbReference>
<dbReference type="AlphaFoldDB" id="A0A1G2F951"/>
<accession>A0A1G2F951</accession>
<dbReference type="NCBIfam" id="TIGR00174">
    <property type="entry name" value="miaA"/>
    <property type="match status" value="1"/>
</dbReference>
<evidence type="ECO:0000256" key="5">
    <source>
        <dbReference type="ARBA" id="ARBA00022694"/>
    </source>
</evidence>
<evidence type="ECO:0000256" key="7">
    <source>
        <dbReference type="ARBA" id="ARBA00022840"/>
    </source>
</evidence>
<dbReference type="GO" id="GO:0005524">
    <property type="term" value="F:ATP binding"/>
    <property type="evidence" value="ECO:0007669"/>
    <property type="project" value="UniProtKB-UniRule"/>
</dbReference>
<keyword evidence="4 10" id="KW-0808">Transferase</keyword>
<organism evidence="14 15">
    <name type="scientific">Candidatus Portnoybacteria bacterium RBG_19FT_COMBO_36_7</name>
    <dbReference type="NCBI Taxonomy" id="1801992"/>
    <lineage>
        <taxon>Bacteria</taxon>
        <taxon>Candidatus Portnoyibacteriota</taxon>
    </lineage>
</organism>
<feature type="site" description="Interaction with substrate tRNA" evidence="10">
    <location>
        <position position="128"/>
    </location>
</feature>
<evidence type="ECO:0000256" key="13">
    <source>
        <dbReference type="RuleBase" id="RU003785"/>
    </source>
</evidence>
<feature type="site" description="Interaction with substrate tRNA" evidence="10">
    <location>
        <position position="105"/>
    </location>
</feature>
<dbReference type="SUPFAM" id="SSF52540">
    <property type="entry name" value="P-loop containing nucleoside triphosphate hydrolases"/>
    <property type="match status" value="1"/>
</dbReference>
<dbReference type="Gene3D" id="3.40.50.300">
    <property type="entry name" value="P-loop containing nucleotide triphosphate hydrolases"/>
    <property type="match status" value="1"/>
</dbReference>
<evidence type="ECO:0000256" key="1">
    <source>
        <dbReference type="ARBA" id="ARBA00001946"/>
    </source>
</evidence>
<keyword evidence="7 10" id="KW-0067">ATP-binding</keyword>
<name>A0A1G2F951_9BACT</name>
<dbReference type="GO" id="GO:0006400">
    <property type="term" value="P:tRNA modification"/>
    <property type="evidence" value="ECO:0007669"/>
    <property type="project" value="TreeGrafter"/>
</dbReference>
<comment type="cofactor">
    <cofactor evidence="1 10">
        <name>Mg(2+)</name>
        <dbReference type="ChEBI" id="CHEBI:18420"/>
    </cofactor>
</comment>
<keyword evidence="8 10" id="KW-0460">Magnesium</keyword>
<dbReference type="GO" id="GO:0052381">
    <property type="term" value="F:tRNA dimethylallyltransferase activity"/>
    <property type="evidence" value="ECO:0007669"/>
    <property type="project" value="UniProtKB-UniRule"/>
</dbReference>
<keyword evidence="6 10" id="KW-0547">Nucleotide-binding</keyword>
<dbReference type="EMBL" id="MHMW01000016">
    <property type="protein sequence ID" value="OGZ34282.1"/>
    <property type="molecule type" value="Genomic_DNA"/>
</dbReference>
<proteinExistence type="inferred from homology"/>
<comment type="caution">
    <text evidence="14">The sequence shown here is derived from an EMBL/GenBank/DDBJ whole genome shotgun (WGS) entry which is preliminary data.</text>
</comment>
<evidence type="ECO:0000313" key="14">
    <source>
        <dbReference type="EMBL" id="OGZ34282.1"/>
    </source>
</evidence>
<dbReference type="PANTHER" id="PTHR11088">
    <property type="entry name" value="TRNA DIMETHYLALLYLTRANSFERASE"/>
    <property type="match status" value="1"/>
</dbReference>
<comment type="subunit">
    <text evidence="10">Monomer.</text>
</comment>
<dbReference type="STRING" id="1801992.A2Y98_00165"/>
<reference evidence="14 15" key="1">
    <citation type="journal article" date="2016" name="Nat. Commun.">
        <title>Thousands of microbial genomes shed light on interconnected biogeochemical processes in an aquifer system.</title>
        <authorList>
            <person name="Anantharaman K."/>
            <person name="Brown C.T."/>
            <person name="Hug L.A."/>
            <person name="Sharon I."/>
            <person name="Castelle C.J."/>
            <person name="Probst A.J."/>
            <person name="Thomas B.C."/>
            <person name="Singh A."/>
            <person name="Wilkins M.J."/>
            <person name="Karaoz U."/>
            <person name="Brodie E.L."/>
            <person name="Williams K.H."/>
            <person name="Hubbard S.S."/>
            <person name="Banfield J.F."/>
        </authorList>
    </citation>
    <scope>NUCLEOTIDE SEQUENCE [LARGE SCALE GENOMIC DNA]</scope>
</reference>
<dbReference type="InterPro" id="IPR018022">
    <property type="entry name" value="IPT"/>
</dbReference>
<evidence type="ECO:0000256" key="11">
    <source>
        <dbReference type="RuleBase" id="RU003783"/>
    </source>
</evidence>
<evidence type="ECO:0000256" key="3">
    <source>
        <dbReference type="ARBA" id="ARBA00005842"/>
    </source>
</evidence>
<gene>
    <name evidence="10" type="primary">miaA</name>
    <name evidence="14" type="ORF">A2Y98_00165</name>
</gene>
<dbReference type="PANTHER" id="PTHR11088:SF60">
    <property type="entry name" value="TRNA DIMETHYLALLYLTRANSFERASE"/>
    <property type="match status" value="1"/>
</dbReference>
<comment type="function">
    <text evidence="2 10 12">Catalyzes the transfer of a dimethylallyl group onto the adenine at position 37 in tRNAs that read codons beginning with uridine, leading to the formation of N6-(dimethylallyl)adenosine (i(6)A).</text>
</comment>
<evidence type="ECO:0000256" key="6">
    <source>
        <dbReference type="ARBA" id="ARBA00022741"/>
    </source>
</evidence>
<keyword evidence="5 10" id="KW-0819">tRNA processing</keyword>
<protein>
    <recommendedName>
        <fullName evidence="10">tRNA dimethylallyltransferase</fullName>
        <ecNumber evidence="10">2.5.1.75</ecNumber>
    </recommendedName>
    <alternativeName>
        <fullName evidence="10">Dimethylallyl diphosphate:tRNA dimethylallyltransferase</fullName>
        <shortName evidence="10">DMAPP:tRNA dimethylallyltransferase</shortName>
        <shortName evidence="10">DMATase</shortName>
    </alternativeName>
    <alternativeName>
        <fullName evidence="10">Isopentenyl-diphosphate:tRNA isopentenyltransferase</fullName>
        <shortName evidence="10">IPP transferase</shortName>
        <shortName evidence="10">IPPT</shortName>
        <shortName evidence="10">IPTase</shortName>
    </alternativeName>
</protein>
<evidence type="ECO:0000256" key="8">
    <source>
        <dbReference type="ARBA" id="ARBA00022842"/>
    </source>
</evidence>
<dbReference type="Proteomes" id="UP000179099">
    <property type="component" value="Unassembled WGS sequence"/>
</dbReference>
<feature type="region of interest" description="Interaction with substrate tRNA" evidence="10">
    <location>
        <begin position="39"/>
        <end position="42"/>
    </location>
</feature>
<evidence type="ECO:0000256" key="9">
    <source>
        <dbReference type="ARBA" id="ARBA00049563"/>
    </source>
</evidence>
<dbReference type="InterPro" id="IPR039657">
    <property type="entry name" value="Dimethylallyltransferase"/>
</dbReference>
<comment type="similarity">
    <text evidence="3 10 13">Belongs to the IPP transferase family.</text>
</comment>
<feature type="binding site" evidence="10">
    <location>
        <begin position="14"/>
        <end position="21"/>
    </location>
    <ligand>
        <name>ATP</name>
        <dbReference type="ChEBI" id="CHEBI:30616"/>
    </ligand>
</feature>
<comment type="catalytic activity">
    <reaction evidence="9 10 11">
        <text>adenosine(37) in tRNA + dimethylallyl diphosphate = N(6)-dimethylallyladenosine(37) in tRNA + diphosphate</text>
        <dbReference type="Rhea" id="RHEA:26482"/>
        <dbReference type="Rhea" id="RHEA-COMP:10162"/>
        <dbReference type="Rhea" id="RHEA-COMP:10375"/>
        <dbReference type="ChEBI" id="CHEBI:33019"/>
        <dbReference type="ChEBI" id="CHEBI:57623"/>
        <dbReference type="ChEBI" id="CHEBI:74411"/>
        <dbReference type="ChEBI" id="CHEBI:74415"/>
        <dbReference type="EC" id="2.5.1.75"/>
    </reaction>
</comment>
<evidence type="ECO:0000256" key="12">
    <source>
        <dbReference type="RuleBase" id="RU003784"/>
    </source>
</evidence>
<comment type="caution">
    <text evidence="10">Lacks conserved residue(s) required for the propagation of feature annotation.</text>
</comment>
<evidence type="ECO:0000256" key="10">
    <source>
        <dbReference type="HAMAP-Rule" id="MF_00185"/>
    </source>
</evidence>
<dbReference type="Gene3D" id="1.10.20.140">
    <property type="match status" value="1"/>
</dbReference>
<dbReference type="InterPro" id="IPR027417">
    <property type="entry name" value="P-loop_NTPase"/>
</dbReference>
<evidence type="ECO:0000313" key="15">
    <source>
        <dbReference type="Proteomes" id="UP000179099"/>
    </source>
</evidence>
<dbReference type="EC" id="2.5.1.75" evidence="10"/>